<name>A0ABP4RAE6_9ACTN</name>
<keyword evidence="3" id="KW-1185">Reference proteome</keyword>
<dbReference type="PRINTS" id="PR00420">
    <property type="entry name" value="RNGMNOXGNASE"/>
</dbReference>
<dbReference type="InterPro" id="IPR002938">
    <property type="entry name" value="FAD-bd"/>
</dbReference>
<dbReference type="EMBL" id="BAAANE010000007">
    <property type="protein sequence ID" value="GAA1643284.1"/>
    <property type="molecule type" value="Genomic_DNA"/>
</dbReference>
<organism evidence="2 3">
    <name type="scientific">Kribbella alba</name>
    <dbReference type="NCBI Taxonomy" id="190197"/>
    <lineage>
        <taxon>Bacteria</taxon>
        <taxon>Bacillati</taxon>
        <taxon>Actinomycetota</taxon>
        <taxon>Actinomycetes</taxon>
        <taxon>Propionibacteriales</taxon>
        <taxon>Kribbellaceae</taxon>
        <taxon>Kribbella</taxon>
    </lineage>
</organism>
<evidence type="ECO:0000259" key="1">
    <source>
        <dbReference type="Pfam" id="PF01494"/>
    </source>
</evidence>
<dbReference type="InterPro" id="IPR036188">
    <property type="entry name" value="FAD/NAD-bd_sf"/>
</dbReference>
<accession>A0ABP4RAE6</accession>
<proteinExistence type="predicted"/>
<dbReference type="RefSeq" id="WP_344112838.1">
    <property type="nucleotide sequence ID" value="NZ_BAAANE010000007.1"/>
</dbReference>
<dbReference type="PANTHER" id="PTHR42685">
    <property type="entry name" value="GERANYLGERANYL DIPHOSPHATE REDUCTASE"/>
    <property type="match status" value="1"/>
</dbReference>
<comment type="caution">
    <text evidence="2">The sequence shown here is derived from an EMBL/GenBank/DDBJ whole genome shotgun (WGS) entry which is preliminary data.</text>
</comment>
<dbReference type="InterPro" id="IPR050407">
    <property type="entry name" value="Geranylgeranyl_reductase"/>
</dbReference>
<dbReference type="Gene3D" id="3.50.50.60">
    <property type="entry name" value="FAD/NAD(P)-binding domain"/>
    <property type="match status" value="1"/>
</dbReference>
<protein>
    <submittedName>
        <fullName evidence="2">NAD(P)/FAD-dependent oxidoreductase</fullName>
    </submittedName>
</protein>
<dbReference type="SUPFAM" id="SSF51905">
    <property type="entry name" value="FAD/NAD(P)-binding domain"/>
    <property type="match status" value="1"/>
</dbReference>
<feature type="domain" description="FAD-binding" evidence="1">
    <location>
        <begin position="24"/>
        <end position="357"/>
    </location>
</feature>
<evidence type="ECO:0000313" key="2">
    <source>
        <dbReference type="EMBL" id="GAA1643284.1"/>
    </source>
</evidence>
<dbReference type="Proteomes" id="UP001501319">
    <property type="component" value="Unassembled WGS sequence"/>
</dbReference>
<dbReference type="PANTHER" id="PTHR42685:SF22">
    <property type="entry name" value="CONDITIONED MEDIUM FACTOR RECEPTOR 1"/>
    <property type="match status" value="1"/>
</dbReference>
<sequence length="409" mass="43011">MNPHRPDTAQAANGRWPGSQVNWDAIVVGGRVAGASTALLLARAGLRVLVVDRARRGSDTVSTHALMRGGVLQLRRWGLLDRVAASGAPAVRRATFHYGTDSMAVSLKPYAGVDALYAPRRTVLDAILVDAGEEAGARFRFGPAVTDLARDDTGRVVGAILRDHGGATWTERARLVVGADGRGSVVAGRVDAPTIAAGAHAAAYAYGYWPAADLDGYHWYYGDALSGGAIPTNDGLACVFVGGPPAVLAKAARDRRPAAAHRGLLARLDGGLADLTAAPPQGAVRFFRGMPARLRRPYGPGWALVGDAGCWVDPLSTHGITDALRDAELLAAAVVAGSASEGRDAGIELAGYQAQRDRMALPMQPIVDRLASHEWDFAEARRLLRGLSSVMADEVEAIRDFDPAPSRIA</sequence>
<reference evidence="3" key="1">
    <citation type="journal article" date="2019" name="Int. J. Syst. Evol. Microbiol.">
        <title>The Global Catalogue of Microorganisms (GCM) 10K type strain sequencing project: providing services to taxonomists for standard genome sequencing and annotation.</title>
        <authorList>
            <consortium name="The Broad Institute Genomics Platform"/>
            <consortium name="The Broad Institute Genome Sequencing Center for Infectious Disease"/>
            <person name="Wu L."/>
            <person name="Ma J."/>
        </authorList>
    </citation>
    <scope>NUCLEOTIDE SEQUENCE [LARGE SCALE GENOMIC DNA]</scope>
    <source>
        <strain evidence="3">JCM 14306</strain>
    </source>
</reference>
<dbReference type="Pfam" id="PF01494">
    <property type="entry name" value="FAD_binding_3"/>
    <property type="match status" value="1"/>
</dbReference>
<gene>
    <name evidence="2" type="ORF">GCM10009744_36860</name>
</gene>
<evidence type="ECO:0000313" key="3">
    <source>
        <dbReference type="Proteomes" id="UP001501319"/>
    </source>
</evidence>